<dbReference type="InterPro" id="IPR004217">
    <property type="entry name" value="Tim10-like"/>
</dbReference>
<protein>
    <recommendedName>
        <fullName evidence="11">Mitochondrial import inner membrane translocase subunit</fullName>
    </recommendedName>
</protein>
<feature type="domain" description="Tim10-like" evidence="12">
    <location>
        <begin position="22"/>
        <end position="76"/>
    </location>
</feature>
<keyword evidence="9" id="KW-0472">Membrane</keyword>
<evidence type="ECO:0000313" key="13">
    <source>
        <dbReference type="EMBL" id="SCU92253.1"/>
    </source>
</evidence>
<dbReference type="PANTHER" id="PTHR11038">
    <property type="entry name" value="MITOCHONDRIAL IMPORT INNER MEMBRANE TRANSLOCASE SUBUNIT TIM10"/>
    <property type="match status" value="1"/>
</dbReference>
<comment type="domain">
    <text evidence="11">The twin CX3C motif contains 4 conserved Cys residues that form 2 disulfide bonds in the mitochondrial intermembrane space.</text>
</comment>
<dbReference type="STRING" id="1230905.A0A1G4JNJ2"/>
<keyword evidence="8 11" id="KW-0496">Mitochondrion</keyword>
<evidence type="ECO:0000256" key="5">
    <source>
        <dbReference type="ARBA" id="ARBA00022833"/>
    </source>
</evidence>
<evidence type="ECO:0000256" key="11">
    <source>
        <dbReference type="RuleBase" id="RU367043"/>
    </source>
</evidence>
<keyword evidence="5" id="KW-0862">Zinc</keyword>
<comment type="function">
    <text evidence="11">Mitochondrial intermembrane chaperone that participates in the import and insertion of some multi-pass transmembrane proteins into the mitochondrial inner membrane. Also required for the transfer of beta-barrel precursors from the TOM complex to the sorting and assembly machinery (SAM complex) of the outer membrane. Acts as a chaperone-like protein that protects the hydrophobic precursors from aggregation and guide them through the mitochondrial intermembrane space.</text>
</comment>
<keyword evidence="6 11" id="KW-0653">Protein transport</keyword>
<keyword evidence="3" id="KW-0479">Metal-binding</keyword>
<dbReference type="PANTHER" id="PTHR11038:SF18">
    <property type="entry name" value="MITOCHONDRIAL IMPORT INNER MEMBRANE TRANSLOCASE SUBUNIT TIM12"/>
    <property type="match status" value="1"/>
</dbReference>
<evidence type="ECO:0000256" key="6">
    <source>
        <dbReference type="ARBA" id="ARBA00022927"/>
    </source>
</evidence>
<dbReference type="AlphaFoldDB" id="A0A1G4JNJ2"/>
<dbReference type="Pfam" id="PF02953">
    <property type="entry name" value="zf-Tim10_DDP"/>
    <property type="match status" value="1"/>
</dbReference>
<evidence type="ECO:0000256" key="10">
    <source>
        <dbReference type="ARBA" id="ARBA00023157"/>
    </source>
</evidence>
<dbReference type="GO" id="GO:0045039">
    <property type="term" value="P:protein insertion into mitochondrial inner membrane"/>
    <property type="evidence" value="ECO:0007669"/>
    <property type="project" value="TreeGrafter"/>
</dbReference>
<organism evidence="13 14">
    <name type="scientific">Lachancea mirantina</name>
    <dbReference type="NCBI Taxonomy" id="1230905"/>
    <lineage>
        <taxon>Eukaryota</taxon>
        <taxon>Fungi</taxon>
        <taxon>Dikarya</taxon>
        <taxon>Ascomycota</taxon>
        <taxon>Saccharomycotina</taxon>
        <taxon>Saccharomycetes</taxon>
        <taxon>Saccharomycetales</taxon>
        <taxon>Saccharomycetaceae</taxon>
        <taxon>Lachancea</taxon>
    </lineage>
</organism>
<keyword evidence="11" id="KW-0143">Chaperone</keyword>
<proteinExistence type="inferred from homology"/>
<evidence type="ECO:0000313" key="14">
    <source>
        <dbReference type="Proteomes" id="UP000191024"/>
    </source>
</evidence>
<evidence type="ECO:0000256" key="8">
    <source>
        <dbReference type="ARBA" id="ARBA00023128"/>
    </source>
</evidence>
<evidence type="ECO:0000256" key="2">
    <source>
        <dbReference type="ARBA" id="ARBA00022448"/>
    </source>
</evidence>
<evidence type="ECO:0000256" key="7">
    <source>
        <dbReference type="ARBA" id="ARBA00023010"/>
    </source>
</evidence>
<dbReference type="SUPFAM" id="SSF144122">
    <property type="entry name" value="Tim10-like"/>
    <property type="match status" value="1"/>
</dbReference>
<comment type="subcellular location">
    <subcellularLocation>
        <location evidence="11">Mitochondrion inner membrane</location>
        <topology evidence="11">Peripheral membrane protein</topology>
        <orientation evidence="11">Intermembrane side</orientation>
    </subcellularLocation>
</comment>
<keyword evidence="10 11" id="KW-1015">Disulfide bond</keyword>
<keyword evidence="7 11" id="KW-0811">Translocation</keyword>
<name>A0A1G4JNJ2_9SACH</name>
<keyword evidence="2 11" id="KW-0813">Transport</keyword>
<dbReference type="GO" id="GO:0005743">
    <property type="term" value="C:mitochondrial inner membrane"/>
    <property type="evidence" value="ECO:0007669"/>
    <property type="project" value="UniProtKB-SubCell"/>
</dbReference>
<dbReference type="GO" id="GO:0046872">
    <property type="term" value="F:metal ion binding"/>
    <property type="evidence" value="ECO:0007669"/>
    <property type="project" value="UniProtKB-KW"/>
</dbReference>
<evidence type="ECO:0000256" key="1">
    <source>
        <dbReference type="ARBA" id="ARBA00006720"/>
    </source>
</evidence>
<keyword evidence="14" id="KW-1185">Reference proteome</keyword>
<evidence type="ECO:0000256" key="3">
    <source>
        <dbReference type="ARBA" id="ARBA00022723"/>
    </source>
</evidence>
<dbReference type="Gene3D" id="1.10.287.810">
    <property type="entry name" value="Mitochondrial import inner membrane translocase subunit tim13 like domains"/>
    <property type="match status" value="1"/>
</dbReference>
<keyword evidence="4 11" id="KW-0999">Mitochondrion inner membrane</keyword>
<evidence type="ECO:0000256" key="4">
    <source>
        <dbReference type="ARBA" id="ARBA00022792"/>
    </source>
</evidence>
<dbReference type="InterPro" id="IPR035427">
    <property type="entry name" value="Tim10-like_dom_sf"/>
</dbReference>
<evidence type="ECO:0000256" key="9">
    <source>
        <dbReference type="ARBA" id="ARBA00023136"/>
    </source>
</evidence>
<evidence type="ECO:0000259" key="12">
    <source>
        <dbReference type="Pfam" id="PF02953"/>
    </source>
</evidence>
<sequence>MSMFLNPYASQELSQEKLDIASVQFEAMNTSFNAMLRACLEKCIPHEYGEAELNKGESTCIDRCVAKAHFTNRLVGGFVHARGVGPDRLRHYERFQSDRTQ</sequence>
<dbReference type="OrthoDB" id="274922at2759"/>
<dbReference type="Proteomes" id="UP000191024">
    <property type="component" value="Chromosome E"/>
</dbReference>
<reference evidence="13 14" key="1">
    <citation type="submission" date="2016-03" db="EMBL/GenBank/DDBJ databases">
        <authorList>
            <person name="Devillers H."/>
        </authorList>
    </citation>
    <scope>NUCLEOTIDE SEQUENCE [LARGE SCALE GENOMIC DNA]</scope>
    <source>
        <strain evidence="13">CBS 11717</strain>
    </source>
</reference>
<gene>
    <name evidence="13" type="ORF">LAMI_0E09494G</name>
</gene>
<comment type="subunit">
    <text evidence="11">Heterohexamer.</text>
</comment>
<accession>A0A1G4JNJ2</accession>
<dbReference type="GO" id="GO:0015031">
    <property type="term" value="P:protein transport"/>
    <property type="evidence" value="ECO:0007669"/>
    <property type="project" value="UniProtKB-KW"/>
</dbReference>
<dbReference type="EMBL" id="LT598465">
    <property type="protein sequence ID" value="SCU92253.1"/>
    <property type="molecule type" value="Genomic_DNA"/>
</dbReference>
<comment type="similarity">
    <text evidence="1 11">Belongs to the small Tim family.</text>
</comment>